<dbReference type="AlphaFoldDB" id="A0A3N0Y2V3"/>
<protein>
    <submittedName>
        <fullName evidence="1">Uncharacterized protein</fullName>
    </submittedName>
</protein>
<evidence type="ECO:0000313" key="1">
    <source>
        <dbReference type="EMBL" id="ROL32976.1"/>
    </source>
</evidence>
<dbReference type="EMBL" id="RJVU01053528">
    <property type="protein sequence ID" value="ROL32976.1"/>
    <property type="molecule type" value="Genomic_DNA"/>
</dbReference>
<organism evidence="1 2">
    <name type="scientific">Anabarilius grahami</name>
    <name type="common">Kanglang fish</name>
    <name type="synonym">Barilius grahami</name>
    <dbReference type="NCBI Taxonomy" id="495550"/>
    <lineage>
        <taxon>Eukaryota</taxon>
        <taxon>Metazoa</taxon>
        <taxon>Chordata</taxon>
        <taxon>Craniata</taxon>
        <taxon>Vertebrata</taxon>
        <taxon>Euteleostomi</taxon>
        <taxon>Actinopterygii</taxon>
        <taxon>Neopterygii</taxon>
        <taxon>Teleostei</taxon>
        <taxon>Ostariophysi</taxon>
        <taxon>Cypriniformes</taxon>
        <taxon>Xenocyprididae</taxon>
        <taxon>Xenocypridinae</taxon>
        <taxon>Xenocypridinae incertae sedis</taxon>
        <taxon>Anabarilius</taxon>
    </lineage>
</organism>
<proteinExistence type="predicted"/>
<accession>A0A3N0Y2V3</accession>
<sequence length="216" mass="23292">MSAVRVSQCESDQVCEPAPPCIAVGYLVKFEGVEEDPAYNPDAEGELRLDSMEYNYLDMDVLLNLPSPLVLPTTKPVLLPSTKSVSSSLIPPSLPLPSPLPDSASLSASPPLLHPVKWIPASEPISPCLGSSLPPSAPPDTIVLTAERGSLIPPATPWSDITLPAPRTYGTLDFSFVLPPLRLQWALPSFCLRLGSQSHWLCFIWHPRTLVTVAPP</sequence>
<reference evidence="1 2" key="1">
    <citation type="submission" date="2018-10" db="EMBL/GenBank/DDBJ databases">
        <title>Genome assembly for a Yunnan-Guizhou Plateau 3E fish, Anabarilius grahami (Regan), and its evolutionary and genetic applications.</title>
        <authorList>
            <person name="Jiang W."/>
        </authorList>
    </citation>
    <scope>NUCLEOTIDE SEQUENCE [LARGE SCALE GENOMIC DNA]</scope>
    <source>
        <strain evidence="1">AG-KIZ</strain>
        <tissue evidence="1">Muscle</tissue>
    </source>
</reference>
<comment type="caution">
    <text evidence="1">The sequence shown here is derived from an EMBL/GenBank/DDBJ whole genome shotgun (WGS) entry which is preliminary data.</text>
</comment>
<name>A0A3N0Y2V3_ANAGA</name>
<keyword evidence="2" id="KW-1185">Reference proteome</keyword>
<evidence type="ECO:0000313" key="2">
    <source>
        <dbReference type="Proteomes" id="UP000281406"/>
    </source>
</evidence>
<gene>
    <name evidence="1" type="ORF">DPX16_5871</name>
</gene>
<dbReference type="Proteomes" id="UP000281406">
    <property type="component" value="Unassembled WGS sequence"/>
</dbReference>